<reference evidence="1" key="1">
    <citation type="submission" date="2022-09" db="EMBL/GenBank/DDBJ databases">
        <title>Intensive care unit water sources are persistently colonized with multi-drug resistant bacteria and are the site of extensive horizontal gene transfer of antibiotic resistance genes.</title>
        <authorList>
            <person name="Diorio-Toth L."/>
        </authorList>
    </citation>
    <scope>NUCLEOTIDE SEQUENCE</scope>
    <source>
        <strain evidence="1">GD03676</strain>
    </source>
</reference>
<dbReference type="EMBL" id="JAOCKG010000004">
    <property type="protein sequence ID" value="MDH2051133.1"/>
    <property type="molecule type" value="Genomic_DNA"/>
</dbReference>
<dbReference type="Proteomes" id="UP001161276">
    <property type="component" value="Unassembled WGS sequence"/>
</dbReference>
<evidence type="ECO:0000313" key="1">
    <source>
        <dbReference type="EMBL" id="MDH2051133.1"/>
    </source>
</evidence>
<evidence type="ECO:0000313" key="2">
    <source>
        <dbReference type="Proteomes" id="UP001161276"/>
    </source>
</evidence>
<dbReference type="AlphaFoldDB" id="A0AA42W9G0"/>
<sequence length="217" mass="23141">MDVIIDETITGFSTAGVDFTLAPPSYMPASILASAAAADTVIEIGICTSADPATYRRILSPRILQTGQAARIRLPPMRMNAGVGAQLVAKSDKTVNWLVASQRFGASSRVTSLRTFVVRPNVRTAIYAPNAGQRRWRVPGIVCCNPTAASSLVTLSFSRVEGTSTVYRDIAGPELVPPYGSLRLAVPQVVDADNGPLSLYANSETASIWHSYGIFLP</sequence>
<comment type="caution">
    <text evidence="1">The sequence shown here is derived from an EMBL/GenBank/DDBJ whole genome shotgun (WGS) entry which is preliminary data.</text>
</comment>
<proteinExistence type="predicted"/>
<gene>
    <name evidence="1" type="ORF">N5K24_12040</name>
</gene>
<name>A0AA42W9G0_9BURK</name>
<accession>A0AA42W9G0</accession>
<dbReference type="RefSeq" id="WP_280026852.1">
    <property type="nucleotide sequence ID" value="NZ_JAOCKG010000004.1"/>
</dbReference>
<protein>
    <submittedName>
        <fullName evidence="1">Uncharacterized protein</fullName>
    </submittedName>
</protein>
<organism evidence="1 2">
    <name type="scientific">Achromobacter marplatensis</name>
    <dbReference type="NCBI Taxonomy" id="470868"/>
    <lineage>
        <taxon>Bacteria</taxon>
        <taxon>Pseudomonadati</taxon>
        <taxon>Pseudomonadota</taxon>
        <taxon>Betaproteobacteria</taxon>
        <taxon>Burkholderiales</taxon>
        <taxon>Alcaligenaceae</taxon>
        <taxon>Achromobacter</taxon>
    </lineage>
</organism>